<sequence>MASEETSQWYFADAELAATPSVADGIPILEEKTRRAKAVSFITQAGILLKLPQLTLATASVFLHRFFMRQSMVTEKGGVHHYKLPHSRSQKDLKSQRQNKLLISGSLEQNIAATALFLATKTEENCRKTKEIVIAVAKVAQKNASLIIDEQSKEYWRWRDNILLYEELMLEILTFDVVLQSPYNFLYNYLQKLQVEDNKPLRNVAWAFLNDSCLTMLCLVMPPKDIAAGAIYFAAKGTQALIPDDENGTPWWEQIGGKPDLINKAVGVMHEFYTENPLKRTDNPYEQSPASGNEEDLERTRGRGYSNAQTPREDGAGSQRSQNGNVVHDQTPIINGNGTAEHVSQIMDTDKPVSPSQATSSQIPATTPQQPTDQSGSSDAALKDAANDPATHEKTEYINGEALLTNQIRHKDGSKRKEIDSAEEPAAKRSREDSGGESAPMAMSEASEEGELEE</sequence>
<dbReference type="Proteomes" id="UP000785200">
    <property type="component" value="Unassembled WGS sequence"/>
</dbReference>
<dbReference type="InterPro" id="IPR043198">
    <property type="entry name" value="Cyclin/Ssn8"/>
</dbReference>
<evidence type="ECO:0000313" key="6">
    <source>
        <dbReference type="Proteomes" id="UP000785200"/>
    </source>
</evidence>
<dbReference type="InterPro" id="IPR036915">
    <property type="entry name" value="Cyclin-like_sf"/>
</dbReference>
<feature type="domain" description="Cyclin-like" evidence="3">
    <location>
        <begin position="40"/>
        <end position="171"/>
    </location>
</feature>
<dbReference type="GO" id="GO:0006357">
    <property type="term" value="P:regulation of transcription by RNA polymerase II"/>
    <property type="evidence" value="ECO:0007669"/>
    <property type="project" value="InterPro"/>
</dbReference>
<accession>A0A9P6VL63</accession>
<name>A0A9P6VL63_9HELO</name>
<feature type="region of interest" description="Disordered" evidence="2">
    <location>
        <begin position="275"/>
        <end position="337"/>
    </location>
</feature>
<comment type="similarity">
    <text evidence="1">Belongs to the cyclin family. Cyclin C subfamily.</text>
</comment>
<evidence type="ECO:0000256" key="1">
    <source>
        <dbReference type="ARBA" id="ARBA00008638"/>
    </source>
</evidence>
<protein>
    <submittedName>
        <fullName evidence="5">Cyclin C</fullName>
    </submittedName>
</protein>
<evidence type="ECO:0000256" key="2">
    <source>
        <dbReference type="SAM" id="MobiDB-lite"/>
    </source>
</evidence>
<feature type="domain" description="Cyclin-like" evidence="3">
    <location>
        <begin position="184"/>
        <end position="271"/>
    </location>
</feature>
<keyword evidence="6" id="KW-1185">Reference proteome</keyword>
<feature type="compositionally biased region" description="Polar residues" evidence="2">
    <location>
        <begin position="354"/>
        <end position="378"/>
    </location>
</feature>
<feature type="region of interest" description="Disordered" evidence="2">
    <location>
        <begin position="349"/>
        <end position="454"/>
    </location>
</feature>
<dbReference type="SMART" id="SM01332">
    <property type="entry name" value="Cyclin_C"/>
    <property type="match status" value="1"/>
</dbReference>
<feature type="compositionally biased region" description="Basic and acidic residues" evidence="2">
    <location>
        <begin position="409"/>
        <end position="434"/>
    </location>
</feature>
<dbReference type="OrthoDB" id="25002at2759"/>
<feature type="compositionally biased region" description="Low complexity" evidence="2">
    <location>
        <begin position="436"/>
        <end position="445"/>
    </location>
</feature>
<dbReference type="InterPro" id="IPR013763">
    <property type="entry name" value="Cyclin-like_dom"/>
</dbReference>
<feature type="compositionally biased region" description="Basic and acidic residues" evidence="2">
    <location>
        <begin position="381"/>
        <end position="396"/>
    </location>
</feature>
<dbReference type="InterPro" id="IPR004367">
    <property type="entry name" value="Cyclin_C-dom"/>
</dbReference>
<evidence type="ECO:0000259" key="4">
    <source>
        <dbReference type="SMART" id="SM01332"/>
    </source>
</evidence>
<dbReference type="EMBL" id="VNKQ01000007">
    <property type="protein sequence ID" value="KAG0649623.1"/>
    <property type="molecule type" value="Genomic_DNA"/>
</dbReference>
<dbReference type="AlphaFoldDB" id="A0A9P6VL63"/>
<gene>
    <name evidence="5" type="ORF">D0Z07_4042</name>
</gene>
<dbReference type="GO" id="GO:0016538">
    <property type="term" value="F:cyclin-dependent protein serine/threonine kinase regulator activity"/>
    <property type="evidence" value="ECO:0007669"/>
    <property type="project" value="InterPro"/>
</dbReference>
<feature type="domain" description="Cyclin C-terminal" evidence="4">
    <location>
        <begin position="180"/>
        <end position="300"/>
    </location>
</feature>
<dbReference type="Gene3D" id="1.10.472.10">
    <property type="entry name" value="Cyclin-like"/>
    <property type="match status" value="2"/>
</dbReference>
<organism evidence="5 6">
    <name type="scientific">Hyphodiscus hymeniophilus</name>
    <dbReference type="NCBI Taxonomy" id="353542"/>
    <lineage>
        <taxon>Eukaryota</taxon>
        <taxon>Fungi</taxon>
        <taxon>Dikarya</taxon>
        <taxon>Ascomycota</taxon>
        <taxon>Pezizomycotina</taxon>
        <taxon>Leotiomycetes</taxon>
        <taxon>Helotiales</taxon>
        <taxon>Hyphodiscaceae</taxon>
        <taxon>Hyphodiscus</taxon>
    </lineage>
</organism>
<dbReference type="SUPFAM" id="SSF47954">
    <property type="entry name" value="Cyclin-like"/>
    <property type="match status" value="2"/>
</dbReference>
<comment type="caution">
    <text evidence="5">The sequence shown here is derived from an EMBL/GenBank/DDBJ whole genome shotgun (WGS) entry which is preliminary data.</text>
</comment>
<evidence type="ECO:0000259" key="3">
    <source>
        <dbReference type="SMART" id="SM00385"/>
    </source>
</evidence>
<dbReference type="SMART" id="SM00385">
    <property type="entry name" value="CYCLIN"/>
    <property type="match status" value="2"/>
</dbReference>
<proteinExistence type="inferred from homology"/>
<reference evidence="5" key="1">
    <citation type="submission" date="2019-07" db="EMBL/GenBank/DDBJ databases">
        <title>Hyphodiscus hymeniophilus genome sequencing and assembly.</title>
        <authorList>
            <person name="Kramer G."/>
            <person name="Nodwell J."/>
        </authorList>
    </citation>
    <scope>NUCLEOTIDE SEQUENCE</scope>
    <source>
        <strain evidence="5">ATCC 34498</strain>
    </source>
</reference>
<dbReference type="CDD" id="cd20546">
    <property type="entry name" value="CYCLIN_SpCG1C_ScCTK2-like_rpt2"/>
    <property type="match status" value="1"/>
</dbReference>
<evidence type="ECO:0000313" key="5">
    <source>
        <dbReference type="EMBL" id="KAG0649623.1"/>
    </source>
</evidence>
<dbReference type="PANTHER" id="PTHR10026">
    <property type="entry name" value="CYCLIN"/>
    <property type="match status" value="1"/>
</dbReference>